<dbReference type="EMBL" id="REGN01003358">
    <property type="protein sequence ID" value="RNA23041.1"/>
    <property type="molecule type" value="Genomic_DNA"/>
</dbReference>
<proteinExistence type="predicted"/>
<gene>
    <name evidence="1" type="ORF">BpHYR1_014694</name>
</gene>
<comment type="caution">
    <text evidence="1">The sequence shown here is derived from an EMBL/GenBank/DDBJ whole genome shotgun (WGS) entry which is preliminary data.</text>
</comment>
<accession>A0A3M7RHK9</accession>
<dbReference type="Proteomes" id="UP000276133">
    <property type="component" value="Unassembled WGS sequence"/>
</dbReference>
<reference evidence="1 2" key="1">
    <citation type="journal article" date="2018" name="Sci. Rep.">
        <title>Genomic signatures of local adaptation to the degree of environmental predictability in rotifers.</title>
        <authorList>
            <person name="Franch-Gras L."/>
            <person name="Hahn C."/>
            <person name="Garcia-Roger E.M."/>
            <person name="Carmona M.J."/>
            <person name="Serra M."/>
            <person name="Gomez A."/>
        </authorList>
    </citation>
    <scope>NUCLEOTIDE SEQUENCE [LARGE SCALE GENOMIC DNA]</scope>
    <source>
        <strain evidence="1">HYR1</strain>
    </source>
</reference>
<evidence type="ECO:0000313" key="2">
    <source>
        <dbReference type="Proteomes" id="UP000276133"/>
    </source>
</evidence>
<organism evidence="1 2">
    <name type="scientific">Brachionus plicatilis</name>
    <name type="common">Marine rotifer</name>
    <name type="synonym">Brachionus muelleri</name>
    <dbReference type="NCBI Taxonomy" id="10195"/>
    <lineage>
        <taxon>Eukaryota</taxon>
        <taxon>Metazoa</taxon>
        <taxon>Spiralia</taxon>
        <taxon>Gnathifera</taxon>
        <taxon>Rotifera</taxon>
        <taxon>Eurotatoria</taxon>
        <taxon>Monogononta</taxon>
        <taxon>Pseudotrocha</taxon>
        <taxon>Ploima</taxon>
        <taxon>Brachionidae</taxon>
        <taxon>Brachionus</taxon>
    </lineage>
</organism>
<name>A0A3M7RHK9_BRAPC</name>
<evidence type="ECO:0000313" key="1">
    <source>
        <dbReference type="EMBL" id="RNA23041.1"/>
    </source>
</evidence>
<keyword evidence="2" id="KW-1185">Reference proteome</keyword>
<protein>
    <submittedName>
        <fullName evidence="1">Uncharacterized protein</fullName>
    </submittedName>
</protein>
<dbReference type="AlphaFoldDB" id="A0A3M7RHK9"/>
<sequence length="126" mass="15401">MVFICLIIRIFVNWTLIYLEGIFIHELVCHKRSYLRILIDYQSKQINKLRKNFFKQNYLIVNKENFLKKLKILDANIQFTTLKIIYRNTWTTKCPINFLWFLLYDNNSRIIKSFILNLSINITFKD</sequence>